<dbReference type="EMBL" id="ONZQ02000001">
    <property type="protein sequence ID" value="SPN97246.1"/>
    <property type="molecule type" value="Genomic_DNA"/>
</dbReference>
<dbReference type="CDD" id="cd00609">
    <property type="entry name" value="AAT_like"/>
    <property type="match status" value="1"/>
</dbReference>
<keyword evidence="3 8" id="KW-0032">Aminotransferase</keyword>
<accession>A0AAE8MQW5</accession>
<dbReference type="SUPFAM" id="SSF53383">
    <property type="entry name" value="PLP-dependent transferases"/>
    <property type="match status" value="1"/>
</dbReference>
<feature type="domain" description="Aminotransferase class I/classII large" evidence="7">
    <location>
        <begin position="121"/>
        <end position="403"/>
    </location>
</feature>
<keyword evidence="9" id="KW-1185">Reference proteome</keyword>
<dbReference type="Pfam" id="PF00155">
    <property type="entry name" value="Aminotran_1_2"/>
    <property type="match status" value="1"/>
</dbReference>
<evidence type="ECO:0000256" key="1">
    <source>
        <dbReference type="ARBA" id="ARBA00001933"/>
    </source>
</evidence>
<proteinExistence type="inferred from homology"/>
<protein>
    <submittedName>
        <fullName evidence="8">Related to aromatic amino acid aminotransferase I</fullName>
    </submittedName>
</protein>
<dbReference type="Proteomes" id="UP001187682">
    <property type="component" value="Unassembled WGS sequence"/>
</dbReference>
<dbReference type="InterPro" id="IPR050859">
    <property type="entry name" value="Class-I_PLP-dep_aminotransf"/>
</dbReference>
<evidence type="ECO:0000313" key="8">
    <source>
        <dbReference type="EMBL" id="SPN97246.1"/>
    </source>
</evidence>
<evidence type="ECO:0000256" key="3">
    <source>
        <dbReference type="ARBA" id="ARBA00022576"/>
    </source>
</evidence>
<dbReference type="InterPro" id="IPR015421">
    <property type="entry name" value="PyrdxlP-dep_Trfase_major"/>
</dbReference>
<sequence length="595" mass="65910">MAKLAKPGQQVLLEPKDLSHHFSEVTKNRHPSQIKEYYKFFQIPGMGNLAGGMPHPSLFPFDTLEAQAAKPERWAPTPNYPPSSGAAASRGDGAKEDPVSASSHIAVPKYSAESNPLHKIDLGTALQYGTAEGYPPLLSFVRQFAREVLHPNVPYRGGAEVIMTSGSTDGFSKTLELLTNTWSENTGSDIRDKPGLLCETFIYSNVLSQAEPRGMNIVTVEMDQVGMRSSGPGGLASVLRNWDTTKGKRPHILYTVTMGHNPTGGVLPMERRKEIYAICHEFDVIIVEDDPYWYLQFPSAANHEALSRGLPETTPAPAVKPEKSSGFEFIDSLVPSFLSIDVDGRVVHLDTFSKTVAPGCRLGWITAQPRFIERYGRISETAAQQPSGFVQAMMAQLLLGQQTETIRTFFSLTPTERKTFTGWSMAGWVRWLEGLRGVYERRMVRMCTILDAAKDGIRDVPAGGDSVMVFKSPVMSFSWPRGGMFAWVKVYLARHPCFGKKGPTIPTITGRHLSDAMLSLLTKEEYRVLPAPGAMFAANQKIREERAWSYFRLCFAAETDDRVDDCSRRFGAGVRAFFEIRSVALIEELLKEGGL</sequence>
<comment type="caution">
    <text evidence="8">The sequence shown here is derived from an EMBL/GenBank/DDBJ whole genome shotgun (WGS) entry which is preliminary data.</text>
</comment>
<dbReference type="PANTHER" id="PTHR42790:SF1">
    <property type="entry name" value="AROMATIC AMINO ACID AMINOTRANSFERASE, HYPOTHETICAL (EUROFUNG)"/>
    <property type="match status" value="1"/>
</dbReference>
<evidence type="ECO:0000256" key="4">
    <source>
        <dbReference type="ARBA" id="ARBA00022679"/>
    </source>
</evidence>
<organism evidence="8 9">
    <name type="scientific">Cephalotrichum gorgonifer</name>
    <dbReference type="NCBI Taxonomy" id="2041049"/>
    <lineage>
        <taxon>Eukaryota</taxon>
        <taxon>Fungi</taxon>
        <taxon>Dikarya</taxon>
        <taxon>Ascomycota</taxon>
        <taxon>Pezizomycotina</taxon>
        <taxon>Sordariomycetes</taxon>
        <taxon>Hypocreomycetidae</taxon>
        <taxon>Microascales</taxon>
        <taxon>Microascaceae</taxon>
        <taxon>Cephalotrichum</taxon>
    </lineage>
</organism>
<dbReference type="InterPro" id="IPR004839">
    <property type="entry name" value="Aminotransferase_I/II_large"/>
</dbReference>
<evidence type="ECO:0000313" key="9">
    <source>
        <dbReference type="Proteomes" id="UP001187682"/>
    </source>
</evidence>
<dbReference type="GO" id="GO:0008483">
    <property type="term" value="F:transaminase activity"/>
    <property type="evidence" value="ECO:0007669"/>
    <property type="project" value="UniProtKB-KW"/>
</dbReference>
<reference evidence="8" key="1">
    <citation type="submission" date="2018-03" db="EMBL/GenBank/DDBJ databases">
        <authorList>
            <person name="Guldener U."/>
        </authorList>
    </citation>
    <scope>NUCLEOTIDE SEQUENCE</scope>
</reference>
<dbReference type="InterPro" id="IPR015424">
    <property type="entry name" value="PyrdxlP-dep_Trfase"/>
</dbReference>
<evidence type="ECO:0000256" key="2">
    <source>
        <dbReference type="ARBA" id="ARBA00007441"/>
    </source>
</evidence>
<comment type="cofactor">
    <cofactor evidence="1">
        <name>pyridoxal 5'-phosphate</name>
        <dbReference type="ChEBI" id="CHEBI:597326"/>
    </cofactor>
</comment>
<comment type="similarity">
    <text evidence="2">Belongs to the class-I pyridoxal-phosphate-dependent aminotransferase family.</text>
</comment>
<evidence type="ECO:0000256" key="6">
    <source>
        <dbReference type="SAM" id="MobiDB-lite"/>
    </source>
</evidence>
<dbReference type="AlphaFoldDB" id="A0AAE8MQW5"/>
<dbReference type="Gene3D" id="3.40.640.10">
    <property type="entry name" value="Type I PLP-dependent aspartate aminotransferase-like (Major domain)"/>
    <property type="match status" value="1"/>
</dbReference>
<dbReference type="PANTHER" id="PTHR42790">
    <property type="entry name" value="AMINOTRANSFERASE"/>
    <property type="match status" value="1"/>
</dbReference>
<feature type="region of interest" description="Disordered" evidence="6">
    <location>
        <begin position="73"/>
        <end position="102"/>
    </location>
</feature>
<keyword evidence="5" id="KW-0663">Pyridoxal phosphate</keyword>
<name>A0AAE8MQW5_9PEZI</name>
<evidence type="ECO:0000259" key="7">
    <source>
        <dbReference type="Pfam" id="PF00155"/>
    </source>
</evidence>
<dbReference type="GO" id="GO:1901605">
    <property type="term" value="P:alpha-amino acid metabolic process"/>
    <property type="evidence" value="ECO:0007669"/>
    <property type="project" value="TreeGrafter"/>
</dbReference>
<evidence type="ECO:0000256" key="5">
    <source>
        <dbReference type="ARBA" id="ARBA00022898"/>
    </source>
</evidence>
<dbReference type="GO" id="GO:0030170">
    <property type="term" value="F:pyridoxal phosphate binding"/>
    <property type="evidence" value="ECO:0007669"/>
    <property type="project" value="InterPro"/>
</dbReference>
<keyword evidence="4" id="KW-0808">Transferase</keyword>
<gene>
    <name evidence="8" type="ORF">DNG_00760</name>
</gene>